<dbReference type="SUPFAM" id="SSF50985">
    <property type="entry name" value="RCC1/BLIP-II"/>
    <property type="match status" value="1"/>
</dbReference>
<name>D2V3K6_NAEGR</name>
<dbReference type="InParanoid" id="D2V3K6"/>
<dbReference type="Gene3D" id="2.130.10.30">
    <property type="entry name" value="Regulator of chromosome condensation 1/beta-lactamase-inhibitor protein II"/>
    <property type="match status" value="1"/>
</dbReference>
<dbReference type="AlphaFoldDB" id="D2V3K6"/>
<evidence type="ECO:0000313" key="2">
    <source>
        <dbReference type="Proteomes" id="UP000006671"/>
    </source>
</evidence>
<dbReference type="VEuPathDB" id="AmoebaDB:NAEGRDRAFT_78425"/>
<proteinExistence type="predicted"/>
<dbReference type="KEGG" id="ngr:NAEGRDRAFT_78425"/>
<evidence type="ECO:0000313" key="1">
    <source>
        <dbReference type="EMBL" id="EFC48655.1"/>
    </source>
</evidence>
<accession>D2V3K6</accession>
<dbReference type="Proteomes" id="UP000006671">
    <property type="component" value="Unassembled WGS sequence"/>
</dbReference>
<dbReference type="GeneID" id="8852506"/>
<dbReference type="Pfam" id="PF13540">
    <property type="entry name" value="RCC1_2"/>
    <property type="match status" value="1"/>
</dbReference>
<dbReference type="InterPro" id="IPR009091">
    <property type="entry name" value="RCC1/BLIP-II"/>
</dbReference>
<keyword evidence="2" id="KW-1185">Reference proteome</keyword>
<dbReference type="RefSeq" id="XP_002681399.1">
    <property type="nucleotide sequence ID" value="XM_002681353.1"/>
</dbReference>
<reference evidence="1 2" key="1">
    <citation type="journal article" date="2010" name="Cell">
        <title>The genome of Naegleria gruberi illuminates early eukaryotic versatility.</title>
        <authorList>
            <person name="Fritz-Laylin L.K."/>
            <person name="Prochnik S.E."/>
            <person name="Ginger M.L."/>
            <person name="Dacks J.B."/>
            <person name="Carpenter M.L."/>
            <person name="Field M.C."/>
            <person name="Kuo A."/>
            <person name="Paredez A."/>
            <person name="Chapman J."/>
            <person name="Pham J."/>
            <person name="Shu S."/>
            <person name="Neupane R."/>
            <person name="Cipriano M."/>
            <person name="Mancuso J."/>
            <person name="Tu H."/>
            <person name="Salamov A."/>
            <person name="Lindquist E."/>
            <person name="Shapiro H."/>
            <person name="Lucas S."/>
            <person name="Grigoriev I.V."/>
            <person name="Cande W.Z."/>
            <person name="Fulton C."/>
            <person name="Rokhsar D.S."/>
            <person name="Dawson S.C."/>
        </authorList>
    </citation>
    <scope>NUCLEOTIDE SEQUENCE [LARGE SCALE GENOMIC DNA]</scope>
    <source>
        <strain evidence="1 2">NEG-M</strain>
    </source>
</reference>
<dbReference type="EMBL" id="GG738850">
    <property type="protein sequence ID" value="EFC48655.1"/>
    <property type="molecule type" value="Genomic_DNA"/>
</dbReference>
<gene>
    <name evidence="1" type="ORF">NAEGRDRAFT_78425</name>
</gene>
<protein>
    <submittedName>
        <fullName evidence="1">Predicted protein</fullName>
    </submittedName>
</protein>
<dbReference type="OrthoDB" id="10256179at2759"/>
<organism evidence="2">
    <name type="scientific">Naegleria gruberi</name>
    <name type="common">Amoeba</name>
    <dbReference type="NCBI Taxonomy" id="5762"/>
    <lineage>
        <taxon>Eukaryota</taxon>
        <taxon>Discoba</taxon>
        <taxon>Heterolobosea</taxon>
        <taxon>Tetramitia</taxon>
        <taxon>Eutetramitia</taxon>
        <taxon>Vahlkampfiidae</taxon>
        <taxon>Naegleria</taxon>
    </lineage>
</organism>
<sequence length="184" mass="20869">MYIYRNDEESDGFVSIPDNVTTQIKTEFSSPIKQLVAGYSHFVVLLEDGKCYTRGMNNYGQIDGKMGGEGSTVTHFHPILHNIGTVLSVNCSSLSTTLETESEIVLVGEVSQTFQKLSYPYCQGMNSFWVHRKEFSDETTSFGPWHGFIYRASFHNLPCKTLQYFKNNLRMLVKVPKLSDISIQ</sequence>